<dbReference type="InterPro" id="IPR011990">
    <property type="entry name" value="TPR-like_helical_dom_sf"/>
</dbReference>
<dbReference type="SUPFAM" id="SSF48452">
    <property type="entry name" value="TPR-like"/>
    <property type="match status" value="1"/>
</dbReference>
<dbReference type="PROSITE" id="PS51257">
    <property type="entry name" value="PROKAR_LIPOPROTEIN"/>
    <property type="match status" value="1"/>
</dbReference>
<organism evidence="8 9">
    <name type="scientific">Compostibacter hankyongensis</name>
    <dbReference type="NCBI Taxonomy" id="1007089"/>
    <lineage>
        <taxon>Bacteria</taxon>
        <taxon>Pseudomonadati</taxon>
        <taxon>Bacteroidota</taxon>
        <taxon>Chitinophagia</taxon>
        <taxon>Chitinophagales</taxon>
        <taxon>Chitinophagaceae</taxon>
        <taxon>Compostibacter</taxon>
    </lineage>
</organism>
<evidence type="ECO:0000256" key="1">
    <source>
        <dbReference type="ARBA" id="ARBA00004442"/>
    </source>
</evidence>
<comment type="subcellular location">
    <subcellularLocation>
        <location evidence="1">Cell outer membrane</location>
    </subcellularLocation>
</comment>
<dbReference type="InterPro" id="IPR012944">
    <property type="entry name" value="SusD_RagB_dom"/>
</dbReference>
<gene>
    <name evidence="8" type="ORF">GCM10023143_27940</name>
</gene>
<protein>
    <submittedName>
        <fullName evidence="8">RagB/SusD family nutrient uptake outer membrane protein</fullName>
    </submittedName>
</protein>
<keyword evidence="3" id="KW-0732">Signal</keyword>
<keyword evidence="5" id="KW-0998">Cell outer membrane</keyword>
<comment type="similarity">
    <text evidence="2">Belongs to the SusD family.</text>
</comment>
<dbReference type="Pfam" id="PF07980">
    <property type="entry name" value="SusD_RagB"/>
    <property type="match status" value="1"/>
</dbReference>
<evidence type="ECO:0000313" key="9">
    <source>
        <dbReference type="Proteomes" id="UP001501207"/>
    </source>
</evidence>
<evidence type="ECO:0000256" key="5">
    <source>
        <dbReference type="ARBA" id="ARBA00023237"/>
    </source>
</evidence>
<feature type="domain" description="RagB/SusD" evidence="6">
    <location>
        <begin position="298"/>
        <end position="632"/>
    </location>
</feature>
<evidence type="ECO:0000256" key="2">
    <source>
        <dbReference type="ARBA" id="ARBA00006275"/>
    </source>
</evidence>
<reference evidence="9" key="1">
    <citation type="journal article" date="2019" name="Int. J. Syst. Evol. Microbiol.">
        <title>The Global Catalogue of Microorganisms (GCM) 10K type strain sequencing project: providing services to taxonomists for standard genome sequencing and annotation.</title>
        <authorList>
            <consortium name="The Broad Institute Genomics Platform"/>
            <consortium name="The Broad Institute Genome Sequencing Center for Infectious Disease"/>
            <person name="Wu L."/>
            <person name="Ma J."/>
        </authorList>
    </citation>
    <scope>NUCLEOTIDE SEQUENCE [LARGE SCALE GENOMIC DNA]</scope>
    <source>
        <strain evidence="9">JCM 17664</strain>
    </source>
</reference>
<name>A0ABP8G2W0_9BACT</name>
<dbReference type="Proteomes" id="UP001501207">
    <property type="component" value="Unassembled WGS sequence"/>
</dbReference>
<evidence type="ECO:0000259" key="6">
    <source>
        <dbReference type="Pfam" id="PF07980"/>
    </source>
</evidence>
<dbReference type="Pfam" id="PF14322">
    <property type="entry name" value="SusD-like_3"/>
    <property type="match status" value="1"/>
</dbReference>
<sequence>MKRGYITLLVLIALGLLGSCKKALDMAPDGKLTLDQVFADNDKVSAFLNTCYTNIPDKGVRYYFWCRGPVEWSDEAWDTDAEAEPSLMSGRMYNGDASAGNHPATNISADAGNGDYWARYWNAIRNCTYFLSRIDEATVNSESDRSRWKAEAHLLRAYYYSELLKWFGAVLPIEREPYNFTDDFSGEKKATYYEVVQFITEDCDSALASPDLPWRITVANEGGRVTKALAEAIKSKMILFAASPLNNAGKDLWEEAYQVNKTSLANLRSHGYALYNKVNFPQTYLSDIAFIGPDKNQYAALYNEYFTQSMQYSSNPVDKETIFQSRGGQGNIWDIDGIGAQDGYKSGTCPSQELVDAYETIDGQPILDLKKPYLDDKHLQPNYNPKNTLYDPQDPYANRDPRFYASIYYNGSKRKCLWGFAEVPESHENYPAGIGNRTRIIATYVGEPQTGIDASTRKATRTGYYERKFLHPNSGNDNPVAGAYWKYFRLGEVILDFAEAAAEAGHLAEAAAAVNEIRERAGMPDLPTGLAQDELILRVHHERRVELAMEENRYFDVRRWSKPGEDLAATDRWITGAEIKRNADGSYTYGRRVVRSTERKCYTSKFLWLPIPLNEANRMMSITGENWQNPGW</sequence>
<accession>A0ABP8G2W0</accession>
<comment type="caution">
    <text evidence="8">The sequence shown here is derived from an EMBL/GenBank/DDBJ whole genome shotgun (WGS) entry which is preliminary data.</text>
</comment>
<feature type="domain" description="SusD-like N-terminal" evidence="7">
    <location>
        <begin position="108"/>
        <end position="207"/>
    </location>
</feature>
<evidence type="ECO:0000256" key="3">
    <source>
        <dbReference type="ARBA" id="ARBA00022729"/>
    </source>
</evidence>
<evidence type="ECO:0000259" key="7">
    <source>
        <dbReference type="Pfam" id="PF14322"/>
    </source>
</evidence>
<dbReference type="InterPro" id="IPR033985">
    <property type="entry name" value="SusD-like_N"/>
</dbReference>
<evidence type="ECO:0000313" key="8">
    <source>
        <dbReference type="EMBL" id="GAA4316166.1"/>
    </source>
</evidence>
<keyword evidence="4" id="KW-0472">Membrane</keyword>
<evidence type="ECO:0000256" key="4">
    <source>
        <dbReference type="ARBA" id="ARBA00023136"/>
    </source>
</evidence>
<proteinExistence type="inferred from homology"/>
<dbReference type="RefSeq" id="WP_344980373.1">
    <property type="nucleotide sequence ID" value="NZ_BAABFN010000007.1"/>
</dbReference>
<keyword evidence="9" id="KW-1185">Reference proteome</keyword>
<dbReference type="Gene3D" id="1.25.40.390">
    <property type="match status" value="1"/>
</dbReference>
<dbReference type="EMBL" id="BAABFN010000007">
    <property type="protein sequence ID" value="GAA4316166.1"/>
    <property type="molecule type" value="Genomic_DNA"/>
</dbReference>